<protein>
    <submittedName>
        <fullName evidence="1">Uncharacterized protein</fullName>
    </submittedName>
</protein>
<dbReference type="AlphaFoldDB" id="A0A0A9E5W5"/>
<name>A0A0A9E5W5_ARUDO</name>
<proteinExistence type="predicted"/>
<organism evidence="1">
    <name type="scientific">Arundo donax</name>
    <name type="common">Giant reed</name>
    <name type="synonym">Donax arundinaceus</name>
    <dbReference type="NCBI Taxonomy" id="35708"/>
    <lineage>
        <taxon>Eukaryota</taxon>
        <taxon>Viridiplantae</taxon>
        <taxon>Streptophyta</taxon>
        <taxon>Embryophyta</taxon>
        <taxon>Tracheophyta</taxon>
        <taxon>Spermatophyta</taxon>
        <taxon>Magnoliopsida</taxon>
        <taxon>Liliopsida</taxon>
        <taxon>Poales</taxon>
        <taxon>Poaceae</taxon>
        <taxon>PACMAD clade</taxon>
        <taxon>Arundinoideae</taxon>
        <taxon>Arundineae</taxon>
        <taxon>Arundo</taxon>
    </lineage>
</organism>
<evidence type="ECO:0000313" key="1">
    <source>
        <dbReference type="EMBL" id="JAD96119.1"/>
    </source>
</evidence>
<reference evidence="1" key="1">
    <citation type="submission" date="2014-09" db="EMBL/GenBank/DDBJ databases">
        <authorList>
            <person name="Magalhaes I.L.F."/>
            <person name="Oliveira U."/>
            <person name="Santos F.R."/>
            <person name="Vidigal T.H.D.A."/>
            <person name="Brescovit A.D."/>
            <person name="Santos A.J."/>
        </authorList>
    </citation>
    <scope>NUCLEOTIDE SEQUENCE</scope>
    <source>
        <tissue evidence="1">Shoot tissue taken approximately 20 cm above the soil surface</tissue>
    </source>
</reference>
<dbReference type="EMBL" id="GBRH01201776">
    <property type="protein sequence ID" value="JAD96119.1"/>
    <property type="molecule type" value="Transcribed_RNA"/>
</dbReference>
<reference evidence="1" key="2">
    <citation type="journal article" date="2015" name="Data Brief">
        <title>Shoot transcriptome of the giant reed, Arundo donax.</title>
        <authorList>
            <person name="Barrero R.A."/>
            <person name="Guerrero F.D."/>
            <person name="Moolhuijzen P."/>
            <person name="Goolsby J.A."/>
            <person name="Tidwell J."/>
            <person name="Bellgard S.E."/>
            <person name="Bellgard M.I."/>
        </authorList>
    </citation>
    <scope>NUCLEOTIDE SEQUENCE</scope>
    <source>
        <tissue evidence="1">Shoot tissue taken approximately 20 cm above the soil surface</tissue>
    </source>
</reference>
<sequence length="220" mass="23960">MLDKCLHQSLVGSIKSTTRLLQQPNKGASDECTLPCGIKSCLGCHNRHRLPIANSHIDLEEVVISLVINEWSRRPPNVMQRRREVREREEVVELPQLRRRVHWLLSASAAGRRLAGRPGLGGLVGLGRGLIGGRGLLLGLPRPERGGAGDDVEQPPHMRDGEVLRVVLFDDGEVAGLQGGDLHRVLELGPTDLVGQRVAGEVAGIHVDGQELSDVEDPVR</sequence>
<accession>A0A0A9E5W5</accession>